<dbReference type="RefSeq" id="WP_342697079.1">
    <property type="nucleotide sequence ID" value="NZ_JBCGDO010000032.1"/>
</dbReference>
<accession>A0ABU9N8I0</accession>
<keyword evidence="3" id="KW-1185">Reference proteome</keyword>
<proteinExistence type="predicted"/>
<reference evidence="2 3" key="1">
    <citation type="submission" date="2024-03" db="EMBL/GenBank/DDBJ databases">
        <title>Two novel species of the genus Flavobacterium exhibiting potentially degradation of complex polysaccharides.</title>
        <authorList>
            <person name="Lian X."/>
        </authorList>
    </citation>
    <scope>NUCLEOTIDE SEQUENCE [LARGE SCALE GENOMIC DNA]</scope>
    <source>
        <strain evidence="3">j3</strain>
    </source>
</reference>
<sequence>MNRKILSFLILFSIISCDNAKLNSLENRIVELETENKSLEKKIAQANFNKISASQINLFPDNVFVRVGEKMKVRGKFFEQNSLPKFNIYETDSIYSKTSRKILLENVTDSSFEIFFEPRNKTQNKMYISAEFDFNGEKFETKSLVQFVIK</sequence>
<evidence type="ECO:0000313" key="3">
    <source>
        <dbReference type="Proteomes" id="UP001460072"/>
    </source>
</evidence>
<evidence type="ECO:0008006" key="4">
    <source>
        <dbReference type="Google" id="ProtNLM"/>
    </source>
</evidence>
<gene>
    <name evidence="2" type="ORF">WFZ85_14955</name>
</gene>
<comment type="caution">
    <text evidence="2">The sequence shown here is derived from an EMBL/GenBank/DDBJ whole genome shotgun (WGS) entry which is preliminary data.</text>
</comment>
<name>A0ABU9N8I0_9FLAO</name>
<protein>
    <recommendedName>
        <fullName evidence="4">Lipoprotein</fullName>
    </recommendedName>
</protein>
<evidence type="ECO:0000313" key="2">
    <source>
        <dbReference type="EMBL" id="MEM0543910.1"/>
    </source>
</evidence>
<dbReference type="EMBL" id="JBCGDO010000032">
    <property type="protein sequence ID" value="MEM0543910.1"/>
    <property type="molecule type" value="Genomic_DNA"/>
</dbReference>
<feature type="coiled-coil region" evidence="1">
    <location>
        <begin position="15"/>
        <end position="49"/>
    </location>
</feature>
<keyword evidence="1" id="KW-0175">Coiled coil</keyword>
<dbReference type="Proteomes" id="UP001460072">
    <property type="component" value="Unassembled WGS sequence"/>
</dbReference>
<dbReference type="PROSITE" id="PS51257">
    <property type="entry name" value="PROKAR_LIPOPROTEIN"/>
    <property type="match status" value="1"/>
</dbReference>
<organism evidence="2 3">
    <name type="scientific">Flavobacterium aureirubrum</name>
    <dbReference type="NCBI Taxonomy" id="3133147"/>
    <lineage>
        <taxon>Bacteria</taxon>
        <taxon>Pseudomonadati</taxon>
        <taxon>Bacteroidota</taxon>
        <taxon>Flavobacteriia</taxon>
        <taxon>Flavobacteriales</taxon>
        <taxon>Flavobacteriaceae</taxon>
        <taxon>Flavobacterium</taxon>
    </lineage>
</organism>
<evidence type="ECO:0000256" key="1">
    <source>
        <dbReference type="SAM" id="Coils"/>
    </source>
</evidence>